<dbReference type="AlphaFoldDB" id="A0A368SPY2"/>
<gene>
    <name evidence="2" type="ORF">SETIT_9G378200v2</name>
</gene>
<reference evidence="2" key="2">
    <citation type="submission" date="2015-07" db="EMBL/GenBank/DDBJ databases">
        <authorList>
            <person name="Noorani M."/>
        </authorList>
    </citation>
    <scope>NUCLEOTIDE SEQUENCE</scope>
    <source>
        <strain evidence="2">Yugu1</strain>
    </source>
</reference>
<evidence type="ECO:0000256" key="1">
    <source>
        <dbReference type="SAM" id="MobiDB-lite"/>
    </source>
</evidence>
<evidence type="ECO:0000313" key="2">
    <source>
        <dbReference type="EMBL" id="RCV44492.1"/>
    </source>
</evidence>
<feature type="region of interest" description="Disordered" evidence="1">
    <location>
        <begin position="53"/>
        <end position="74"/>
    </location>
</feature>
<protein>
    <submittedName>
        <fullName evidence="2">Uncharacterized protein</fullName>
    </submittedName>
</protein>
<dbReference type="EMBL" id="CM003536">
    <property type="protein sequence ID" value="RCV44492.1"/>
    <property type="molecule type" value="Genomic_DNA"/>
</dbReference>
<organism evidence="2">
    <name type="scientific">Setaria italica</name>
    <name type="common">Foxtail millet</name>
    <name type="synonym">Panicum italicum</name>
    <dbReference type="NCBI Taxonomy" id="4555"/>
    <lineage>
        <taxon>Eukaryota</taxon>
        <taxon>Viridiplantae</taxon>
        <taxon>Streptophyta</taxon>
        <taxon>Embryophyta</taxon>
        <taxon>Tracheophyta</taxon>
        <taxon>Spermatophyta</taxon>
        <taxon>Magnoliopsida</taxon>
        <taxon>Liliopsida</taxon>
        <taxon>Poales</taxon>
        <taxon>Poaceae</taxon>
        <taxon>PACMAD clade</taxon>
        <taxon>Panicoideae</taxon>
        <taxon>Panicodae</taxon>
        <taxon>Paniceae</taxon>
        <taxon>Cenchrinae</taxon>
        <taxon>Setaria</taxon>
    </lineage>
</organism>
<proteinExistence type="predicted"/>
<sequence>MSAGSALLCQSVVGAVPPGQSGMEWSGKGPGSVEGSWQWQQSAARWPVAGSCSPDIMEDRPAGRRAFSAPRSGSSTPPLCYRRMELGFVRDRRPAAVGTAGQGKKAARKLLGV</sequence>
<reference evidence="2" key="1">
    <citation type="journal article" date="2012" name="Nat. Biotechnol.">
        <title>Reference genome sequence of the model plant Setaria.</title>
        <authorList>
            <person name="Bennetzen J.L."/>
            <person name="Schmutz J."/>
            <person name="Wang H."/>
            <person name="Percifield R."/>
            <person name="Hawkins J."/>
            <person name="Pontaroli A.C."/>
            <person name="Estep M."/>
            <person name="Feng L."/>
            <person name="Vaughn J.N."/>
            <person name="Grimwood J."/>
            <person name="Jenkins J."/>
            <person name="Barry K."/>
            <person name="Lindquist E."/>
            <person name="Hellsten U."/>
            <person name="Deshpande S."/>
            <person name="Wang X."/>
            <person name="Wu X."/>
            <person name="Mitros T."/>
            <person name="Triplett J."/>
            <person name="Yang X."/>
            <person name="Ye C.Y."/>
            <person name="Mauro-Herrera M."/>
            <person name="Wang L."/>
            <person name="Li P."/>
            <person name="Sharma M."/>
            <person name="Sharma R."/>
            <person name="Ronald P.C."/>
            <person name="Panaud O."/>
            <person name="Kellogg E.A."/>
            <person name="Brutnell T.P."/>
            <person name="Doust A.N."/>
            <person name="Tuskan G.A."/>
            <person name="Rokhsar D."/>
            <person name="Devos K.M."/>
        </authorList>
    </citation>
    <scope>NUCLEOTIDE SEQUENCE [LARGE SCALE GENOMIC DNA]</scope>
    <source>
        <strain evidence="2">Yugu1</strain>
    </source>
</reference>
<accession>A0A368SPY2</accession>
<name>A0A368SPY2_SETIT</name>